<dbReference type="EMBL" id="HE797491">
    <property type="protein sequence ID" value="CCM06762.1"/>
    <property type="molecule type" value="Genomic_DNA"/>
</dbReference>
<keyword evidence="6" id="KW-1185">Reference proteome</keyword>
<gene>
    <name evidence="5" type="ORF">FIBRA_09060</name>
</gene>
<dbReference type="GO" id="GO:0005811">
    <property type="term" value="C:lipid droplet"/>
    <property type="evidence" value="ECO:0007669"/>
    <property type="project" value="TreeGrafter"/>
</dbReference>
<comment type="similarity">
    <text evidence="1 4">Belongs to the UPP synthase family.</text>
</comment>
<dbReference type="InterPro" id="IPR036424">
    <property type="entry name" value="UPP_synth-like_sf"/>
</dbReference>
<evidence type="ECO:0000256" key="1">
    <source>
        <dbReference type="ARBA" id="ARBA00005432"/>
    </source>
</evidence>
<dbReference type="Gene3D" id="3.40.1180.10">
    <property type="entry name" value="Decaprenyl diphosphate synthase-like"/>
    <property type="match status" value="1"/>
</dbReference>
<dbReference type="Pfam" id="PF01255">
    <property type="entry name" value="Prenyltransf"/>
    <property type="match status" value="1"/>
</dbReference>
<evidence type="ECO:0000256" key="2">
    <source>
        <dbReference type="ARBA" id="ARBA00022679"/>
    </source>
</evidence>
<dbReference type="STRING" id="599839.J4I3R4"/>
<keyword evidence="3" id="KW-0460">Magnesium</keyword>
<evidence type="ECO:0000313" key="5">
    <source>
        <dbReference type="EMBL" id="CCM06762.1"/>
    </source>
</evidence>
<accession>J4I3R4</accession>
<name>J4I3R4_9APHY</name>
<dbReference type="PANTHER" id="PTHR10291">
    <property type="entry name" value="DEHYDRODOLICHYL DIPHOSPHATE SYNTHASE FAMILY MEMBER"/>
    <property type="match status" value="1"/>
</dbReference>
<dbReference type="PANTHER" id="PTHR10291:SF43">
    <property type="entry name" value="DEHYDRODOLICHYL DIPHOSPHATE SYNTHASE COMPLEX SUBUNIT DHDDS"/>
    <property type="match status" value="1"/>
</dbReference>
<dbReference type="CDD" id="cd00475">
    <property type="entry name" value="Cis_IPPS"/>
    <property type="match status" value="1"/>
</dbReference>
<organism evidence="5 6">
    <name type="scientific">Fibroporia radiculosa</name>
    <dbReference type="NCBI Taxonomy" id="599839"/>
    <lineage>
        <taxon>Eukaryota</taxon>
        <taxon>Fungi</taxon>
        <taxon>Dikarya</taxon>
        <taxon>Basidiomycota</taxon>
        <taxon>Agaricomycotina</taxon>
        <taxon>Agaricomycetes</taxon>
        <taxon>Polyporales</taxon>
        <taxon>Fibroporiaceae</taxon>
        <taxon>Fibroporia</taxon>
    </lineage>
</organism>
<dbReference type="OrthoDB" id="4173905at2759"/>
<evidence type="ECO:0000313" key="6">
    <source>
        <dbReference type="Proteomes" id="UP000006352"/>
    </source>
</evidence>
<dbReference type="InterPro" id="IPR018520">
    <property type="entry name" value="UPP_synth-like_CS"/>
</dbReference>
<dbReference type="GO" id="GO:1904423">
    <property type="term" value="C:dehydrodolichyl diphosphate synthase complex"/>
    <property type="evidence" value="ECO:0007669"/>
    <property type="project" value="TreeGrafter"/>
</dbReference>
<dbReference type="FunFam" id="3.40.1180.10:FF:000005">
    <property type="entry name" value="Alkyl transferase"/>
    <property type="match status" value="1"/>
</dbReference>
<dbReference type="GeneID" id="24101662"/>
<reference evidence="5 6" key="1">
    <citation type="journal article" date="2012" name="Appl. Environ. Microbiol.">
        <title>Short-read sequencing for genomic analysis of the brown rot fungus Fibroporia radiculosa.</title>
        <authorList>
            <person name="Tang J.D."/>
            <person name="Perkins A.D."/>
            <person name="Sonstegard T.S."/>
            <person name="Schroeder S.G."/>
            <person name="Burgess S.C."/>
            <person name="Diehl S.V."/>
        </authorList>
    </citation>
    <scope>NUCLEOTIDE SEQUENCE [LARGE SCALE GENOMIC DNA]</scope>
    <source>
        <strain evidence="5 6">TFFH 294</strain>
    </source>
</reference>
<proteinExistence type="inferred from homology"/>
<evidence type="ECO:0000256" key="4">
    <source>
        <dbReference type="RuleBase" id="RU363018"/>
    </source>
</evidence>
<dbReference type="FunCoup" id="J4I3R4">
    <property type="interactions" value="399"/>
</dbReference>
<evidence type="ECO:0000256" key="3">
    <source>
        <dbReference type="ARBA" id="ARBA00022842"/>
    </source>
</evidence>
<dbReference type="PROSITE" id="PS01066">
    <property type="entry name" value="UPP_SYNTHASE"/>
    <property type="match status" value="1"/>
</dbReference>
<dbReference type="GO" id="GO:0045547">
    <property type="term" value="F:ditrans,polycis-polyprenyl diphosphate synthase [(2E,6E)-farnesyl diphosphate specific] activity"/>
    <property type="evidence" value="ECO:0007669"/>
    <property type="project" value="TreeGrafter"/>
</dbReference>
<protein>
    <recommendedName>
        <fullName evidence="4">Alkyl transferase</fullName>
        <ecNumber evidence="4">2.5.1.-</ecNumber>
    </recommendedName>
</protein>
<keyword evidence="2 4" id="KW-0808">Transferase</keyword>
<dbReference type="InterPro" id="IPR001441">
    <property type="entry name" value="UPP_synth-like"/>
</dbReference>
<dbReference type="EC" id="2.5.1.-" evidence="4"/>
<dbReference type="GO" id="GO:0005783">
    <property type="term" value="C:endoplasmic reticulum"/>
    <property type="evidence" value="ECO:0007669"/>
    <property type="project" value="TreeGrafter"/>
</dbReference>
<dbReference type="GO" id="GO:0016020">
    <property type="term" value="C:membrane"/>
    <property type="evidence" value="ECO:0007669"/>
    <property type="project" value="TreeGrafter"/>
</dbReference>
<dbReference type="HAMAP" id="MF_01139">
    <property type="entry name" value="ISPT"/>
    <property type="match status" value="1"/>
</dbReference>
<sequence>MFTNLFSRCVSWATHKVRNAFLAVLAAGPVPRHVAFIMDGNRRYARSHQRRVQEGHAEGFLALRRVLDICMRLDIRCVSVYAFAIENFKRSPEEVEALMDLAEDKFTELCRYGDLLDQYGVRLNIVGKRSLLPPRVLAVAEKAEHISRNNTRAILNFCMPYASRDEIATAVESAVEEALESEDPIHYNITEDTIYAHLMTTKVGSPPLDVLVRTSGVCRLSDYLLWQCSEDTQLQFTSTYWPDFGLWDLVPIILDYQRKVWSRSHSRVSSPILPSNSAPLEHATAISPVLVS</sequence>
<dbReference type="Proteomes" id="UP000006352">
    <property type="component" value="Unassembled WGS sequence"/>
</dbReference>
<dbReference type="SUPFAM" id="SSF64005">
    <property type="entry name" value="Undecaprenyl diphosphate synthase"/>
    <property type="match status" value="1"/>
</dbReference>
<dbReference type="RefSeq" id="XP_012176783.1">
    <property type="nucleotide sequence ID" value="XM_012321393.1"/>
</dbReference>
<dbReference type="GO" id="GO:0016094">
    <property type="term" value="P:polyprenol biosynthetic process"/>
    <property type="evidence" value="ECO:0007669"/>
    <property type="project" value="TreeGrafter"/>
</dbReference>
<dbReference type="NCBIfam" id="TIGR00055">
    <property type="entry name" value="uppS"/>
    <property type="match status" value="1"/>
</dbReference>
<dbReference type="AlphaFoldDB" id="J4I3R4"/>
<dbReference type="InParanoid" id="J4I3R4"/>
<dbReference type="HOGENOM" id="CLU_038505_0_4_1"/>